<dbReference type="PANTHER" id="PTHR30026:SF20">
    <property type="entry name" value="OUTER MEMBRANE PROTEIN TOLC"/>
    <property type="match status" value="1"/>
</dbReference>
<keyword evidence="3" id="KW-0812">Transmembrane</keyword>
<evidence type="ECO:0000313" key="7">
    <source>
        <dbReference type="EMBL" id="MCR9015291.1"/>
    </source>
</evidence>
<keyword evidence="6" id="KW-0732">Signal</keyword>
<dbReference type="GO" id="GO:1990281">
    <property type="term" value="C:efflux pump complex"/>
    <property type="evidence" value="ECO:0007669"/>
    <property type="project" value="TreeGrafter"/>
</dbReference>
<keyword evidence="8" id="KW-1185">Reference proteome</keyword>
<dbReference type="GO" id="GO:0009279">
    <property type="term" value="C:cell outer membrane"/>
    <property type="evidence" value="ECO:0007669"/>
    <property type="project" value="UniProtKB-SubCell"/>
</dbReference>
<organism evidence="7 8">
    <name type="scientific">Aquiflexum gelatinilyticum</name>
    <dbReference type="NCBI Taxonomy" id="2961943"/>
    <lineage>
        <taxon>Bacteria</taxon>
        <taxon>Pseudomonadati</taxon>
        <taxon>Bacteroidota</taxon>
        <taxon>Cytophagia</taxon>
        <taxon>Cytophagales</taxon>
        <taxon>Cyclobacteriaceae</taxon>
        <taxon>Aquiflexum</taxon>
    </lineage>
</organism>
<protein>
    <submittedName>
        <fullName evidence="7">TolC family protein</fullName>
    </submittedName>
</protein>
<proteinExistence type="predicted"/>
<evidence type="ECO:0000256" key="5">
    <source>
        <dbReference type="ARBA" id="ARBA00023237"/>
    </source>
</evidence>
<dbReference type="SUPFAM" id="SSF56954">
    <property type="entry name" value="Outer membrane efflux proteins (OEP)"/>
    <property type="match status" value="1"/>
</dbReference>
<dbReference type="RefSeq" id="WP_258423148.1">
    <property type="nucleotide sequence ID" value="NZ_JANSUY010000005.1"/>
</dbReference>
<dbReference type="InterPro" id="IPR051906">
    <property type="entry name" value="TolC-like"/>
</dbReference>
<dbReference type="GO" id="GO:0015288">
    <property type="term" value="F:porin activity"/>
    <property type="evidence" value="ECO:0007669"/>
    <property type="project" value="TreeGrafter"/>
</dbReference>
<dbReference type="Proteomes" id="UP001142175">
    <property type="component" value="Unassembled WGS sequence"/>
</dbReference>
<accession>A0A9X2T0Y0</accession>
<dbReference type="AlphaFoldDB" id="A0A9X2T0Y0"/>
<evidence type="ECO:0000256" key="3">
    <source>
        <dbReference type="ARBA" id="ARBA00022692"/>
    </source>
</evidence>
<feature type="signal peptide" evidence="6">
    <location>
        <begin position="1"/>
        <end position="20"/>
    </location>
</feature>
<evidence type="ECO:0000256" key="2">
    <source>
        <dbReference type="ARBA" id="ARBA00022452"/>
    </source>
</evidence>
<keyword evidence="5" id="KW-0998">Cell outer membrane</keyword>
<comment type="subcellular location">
    <subcellularLocation>
        <location evidence="1">Cell outer membrane</location>
    </subcellularLocation>
</comment>
<keyword evidence="2" id="KW-1134">Transmembrane beta strand</keyword>
<keyword evidence="4" id="KW-0472">Membrane</keyword>
<comment type="caution">
    <text evidence="7">The sequence shown here is derived from an EMBL/GenBank/DDBJ whole genome shotgun (WGS) entry which is preliminary data.</text>
</comment>
<gene>
    <name evidence="7" type="ORF">NU887_09610</name>
</gene>
<feature type="chain" id="PRO_5040840786" evidence="6">
    <location>
        <begin position="21"/>
        <end position="393"/>
    </location>
</feature>
<dbReference type="GO" id="GO:0015562">
    <property type="term" value="F:efflux transmembrane transporter activity"/>
    <property type="evidence" value="ECO:0007669"/>
    <property type="project" value="InterPro"/>
</dbReference>
<reference evidence="7" key="1">
    <citation type="submission" date="2022-08" db="EMBL/GenBank/DDBJ databases">
        <authorList>
            <person name="Zhang D."/>
        </authorList>
    </citation>
    <scope>NUCLEOTIDE SEQUENCE</scope>
    <source>
        <strain evidence="7">XJ19-11</strain>
    </source>
</reference>
<evidence type="ECO:0000256" key="6">
    <source>
        <dbReference type="SAM" id="SignalP"/>
    </source>
</evidence>
<dbReference type="EMBL" id="JANSUY010000005">
    <property type="protein sequence ID" value="MCR9015291.1"/>
    <property type="molecule type" value="Genomic_DNA"/>
</dbReference>
<name>A0A9X2T0Y0_9BACT</name>
<evidence type="ECO:0000256" key="1">
    <source>
        <dbReference type="ARBA" id="ARBA00004442"/>
    </source>
</evidence>
<dbReference type="Gene3D" id="1.20.1600.10">
    <property type="entry name" value="Outer membrane efflux proteins (OEP)"/>
    <property type="match status" value="1"/>
</dbReference>
<evidence type="ECO:0000313" key="8">
    <source>
        <dbReference type="Proteomes" id="UP001142175"/>
    </source>
</evidence>
<evidence type="ECO:0000256" key="4">
    <source>
        <dbReference type="ARBA" id="ARBA00023136"/>
    </source>
</evidence>
<sequence>MKKLIYSFLLTSVLSFQAFAQVSIENILLEIEKNNKTLQANAQNTEAQKLAFKSSNPLYNPNMEYDFMYGFPLNAGNQTDFLVNQAFDFPTSYSKRKQLAEGRISQSDLQYNAGRQEVLLEAQQTCLELVYRNKLQIQLQERKAYTEGLLESFEKKLNTGEGNILDVNKAKLQLIEINKDYQLNLSQINQLTQKLTGLNGGNDIIFLSTQYPTIDSIGDFEELYAEIQSKDPTLKFIEMDISSAQKQVELSKAMALPKLEAGYRHQAILGQRFNGFHLGTSIPLWENKYKVRQSEAELSTSSLKVLQYQNDKYASSRQLFEKYEKLSLTLNEYKTVLSALNSKEYLDKALAVGHISTIEYFLESNYYYMAYNNYLQTEFEYYATIAEILKFRL</sequence>
<dbReference type="PANTHER" id="PTHR30026">
    <property type="entry name" value="OUTER MEMBRANE PROTEIN TOLC"/>
    <property type="match status" value="1"/>
</dbReference>